<keyword evidence="4 6" id="KW-0067">ATP-binding</keyword>
<dbReference type="EMBL" id="AP025516">
    <property type="protein sequence ID" value="BDD86027.1"/>
    <property type="molecule type" value="Genomic_DNA"/>
</dbReference>
<dbReference type="GO" id="GO:0005524">
    <property type="term" value="F:ATP binding"/>
    <property type="evidence" value="ECO:0007669"/>
    <property type="project" value="UniProtKB-KW"/>
</dbReference>
<gene>
    <name evidence="6" type="ORF">DPPLL_03920</name>
</gene>
<evidence type="ECO:0000256" key="4">
    <source>
        <dbReference type="ARBA" id="ARBA00022840"/>
    </source>
</evidence>
<keyword evidence="7" id="KW-1185">Reference proteome</keyword>
<dbReference type="Gene3D" id="3.40.50.300">
    <property type="entry name" value="P-loop containing nucleotide triphosphate hydrolases"/>
    <property type="match status" value="1"/>
</dbReference>
<organism evidence="6 7">
    <name type="scientific">Desulfofustis limnaeus</name>
    <dbReference type="NCBI Taxonomy" id="2740163"/>
    <lineage>
        <taxon>Bacteria</taxon>
        <taxon>Pseudomonadati</taxon>
        <taxon>Thermodesulfobacteriota</taxon>
        <taxon>Desulfobulbia</taxon>
        <taxon>Desulfobulbales</taxon>
        <taxon>Desulfocapsaceae</taxon>
        <taxon>Desulfofustis</taxon>
    </lineage>
</organism>
<proteinExistence type="inferred from homology"/>
<dbReference type="PANTHER" id="PTHR43776:SF7">
    <property type="entry name" value="D,D-DIPEPTIDE TRANSPORT ATP-BINDING PROTEIN DDPF-RELATED"/>
    <property type="match status" value="1"/>
</dbReference>
<dbReference type="InterPro" id="IPR003593">
    <property type="entry name" value="AAA+_ATPase"/>
</dbReference>
<dbReference type="SMART" id="SM00382">
    <property type="entry name" value="AAA"/>
    <property type="match status" value="1"/>
</dbReference>
<evidence type="ECO:0000256" key="1">
    <source>
        <dbReference type="ARBA" id="ARBA00005417"/>
    </source>
</evidence>
<dbReference type="PROSITE" id="PS50893">
    <property type="entry name" value="ABC_TRANSPORTER_2"/>
    <property type="match status" value="1"/>
</dbReference>
<dbReference type="Pfam" id="PF00005">
    <property type="entry name" value="ABC_tran"/>
    <property type="match status" value="1"/>
</dbReference>
<sequence length="326" mass="36371">MNPVIEVRHLIKHFPLAGNFWGRQRAVLRAVDDVSLAIRPGETLGLVGESGSGKSTVGNCILRLVEPDRGEIYCQGQAVHSLKGNDLRRIRRRMQMVFQDPQSSLDPRMTVQTIVGYPLKLQRLAASSTEVAERVEHILTEVGLGREHLDRYPHEFSGGQRQRIGIARALITEPAFIIFDEPTSALDVSVQAQILNLIKTLQHRHGYAYLFISHDLTVVRHISHRVAVMYLGIFVESAAKGDLFEQPAHPYTRALLASAPKPNPDIRQELAVIAGDPPSPVHLPSGCRFHPRCPEAMPICRQKAPKTKNIGGDRADKLHRVCCHLY</sequence>
<keyword evidence="2" id="KW-0813">Transport</keyword>
<dbReference type="Proteomes" id="UP000830055">
    <property type="component" value="Chromosome"/>
</dbReference>
<evidence type="ECO:0000259" key="5">
    <source>
        <dbReference type="PROSITE" id="PS50893"/>
    </source>
</evidence>
<reference evidence="6 7" key="1">
    <citation type="submission" date="2022-01" db="EMBL/GenBank/DDBJ databases">
        <title>Desulfofustis limnae sp. nov., a novel mesophilic sulfate-reducing bacterium isolated from marsh soil.</title>
        <authorList>
            <person name="Watanabe M."/>
            <person name="Takahashi A."/>
            <person name="Kojima H."/>
            <person name="Fukui M."/>
        </authorList>
    </citation>
    <scope>NUCLEOTIDE SEQUENCE [LARGE SCALE GENOMIC DNA]</scope>
    <source>
        <strain evidence="6 7">PPLL</strain>
    </source>
</reference>
<keyword evidence="3" id="KW-0547">Nucleotide-binding</keyword>
<dbReference type="Pfam" id="PF08352">
    <property type="entry name" value="oligo_HPY"/>
    <property type="match status" value="1"/>
</dbReference>
<dbReference type="InterPro" id="IPR017871">
    <property type="entry name" value="ABC_transporter-like_CS"/>
</dbReference>
<dbReference type="CDD" id="cd03257">
    <property type="entry name" value="ABC_NikE_OppD_transporters"/>
    <property type="match status" value="1"/>
</dbReference>
<evidence type="ECO:0000313" key="7">
    <source>
        <dbReference type="Proteomes" id="UP000830055"/>
    </source>
</evidence>
<dbReference type="InterPro" id="IPR003439">
    <property type="entry name" value="ABC_transporter-like_ATP-bd"/>
</dbReference>
<protein>
    <submittedName>
        <fullName evidence="6">Peptide ABC transporter ATP-binding protein</fullName>
    </submittedName>
</protein>
<dbReference type="InterPro" id="IPR013563">
    <property type="entry name" value="Oligopep_ABC_C"/>
</dbReference>
<dbReference type="InterPro" id="IPR050319">
    <property type="entry name" value="ABC_transp_ATP-bind"/>
</dbReference>
<dbReference type="SUPFAM" id="SSF52540">
    <property type="entry name" value="P-loop containing nucleoside triphosphate hydrolases"/>
    <property type="match status" value="1"/>
</dbReference>
<dbReference type="PROSITE" id="PS00211">
    <property type="entry name" value="ABC_TRANSPORTER_1"/>
    <property type="match status" value="1"/>
</dbReference>
<name>A0ABN6M3N2_9BACT</name>
<evidence type="ECO:0000256" key="2">
    <source>
        <dbReference type="ARBA" id="ARBA00022448"/>
    </source>
</evidence>
<dbReference type="PANTHER" id="PTHR43776">
    <property type="entry name" value="TRANSPORT ATP-BINDING PROTEIN"/>
    <property type="match status" value="1"/>
</dbReference>
<dbReference type="InterPro" id="IPR027417">
    <property type="entry name" value="P-loop_NTPase"/>
</dbReference>
<evidence type="ECO:0000256" key="3">
    <source>
        <dbReference type="ARBA" id="ARBA00022741"/>
    </source>
</evidence>
<comment type="similarity">
    <text evidence="1">Belongs to the ABC transporter superfamily.</text>
</comment>
<dbReference type="NCBIfam" id="TIGR01727">
    <property type="entry name" value="oligo_HPY"/>
    <property type="match status" value="1"/>
</dbReference>
<evidence type="ECO:0000313" key="6">
    <source>
        <dbReference type="EMBL" id="BDD86027.1"/>
    </source>
</evidence>
<feature type="domain" description="ABC transporter" evidence="5">
    <location>
        <begin position="5"/>
        <end position="256"/>
    </location>
</feature>
<accession>A0ABN6M3N2</accession>